<dbReference type="OrthoDB" id="8963344at2759"/>
<organism evidence="2">
    <name type="scientific">Tetraodon nigroviridis</name>
    <name type="common">Spotted green pufferfish</name>
    <name type="synonym">Chelonodon nigroviridis</name>
    <dbReference type="NCBI Taxonomy" id="99883"/>
    <lineage>
        <taxon>Eukaryota</taxon>
        <taxon>Metazoa</taxon>
        <taxon>Chordata</taxon>
        <taxon>Craniata</taxon>
        <taxon>Vertebrata</taxon>
        <taxon>Euteleostomi</taxon>
        <taxon>Actinopterygii</taxon>
        <taxon>Neopterygii</taxon>
        <taxon>Teleostei</taxon>
        <taxon>Neoteleostei</taxon>
        <taxon>Acanthomorphata</taxon>
        <taxon>Eupercaria</taxon>
        <taxon>Tetraodontiformes</taxon>
        <taxon>Tetradontoidea</taxon>
        <taxon>Tetraodontidae</taxon>
        <taxon>Tetraodon</taxon>
    </lineage>
</organism>
<comment type="caution">
    <text evidence="2">The sequence shown here is derived from an EMBL/GenBank/DDBJ whole genome shotgun (WGS) entry which is preliminary data.</text>
</comment>
<accession>Q4S0T8</accession>
<feature type="chain" id="PRO_5004243239" evidence="1">
    <location>
        <begin position="20"/>
        <end position="284"/>
    </location>
</feature>
<keyword evidence="1" id="KW-0732">Signal</keyword>
<reference evidence="2" key="2">
    <citation type="submission" date="2004-02" db="EMBL/GenBank/DDBJ databases">
        <authorList>
            <consortium name="Genoscope"/>
            <consortium name="Whitehead Institute Centre for Genome Research"/>
        </authorList>
    </citation>
    <scope>NUCLEOTIDE SEQUENCE</scope>
</reference>
<feature type="signal peptide" evidence="1">
    <location>
        <begin position="1"/>
        <end position="19"/>
    </location>
</feature>
<reference evidence="2" key="1">
    <citation type="journal article" date="2004" name="Nature">
        <title>Genome duplication in the teleost fish Tetraodon nigroviridis reveals the early vertebrate proto-karyotype.</title>
        <authorList>
            <person name="Jaillon O."/>
            <person name="Aury J.-M."/>
            <person name="Brunet F."/>
            <person name="Petit J.-L."/>
            <person name="Stange-Thomann N."/>
            <person name="Mauceli E."/>
            <person name="Bouneau L."/>
            <person name="Fischer C."/>
            <person name="Ozouf-Costaz C."/>
            <person name="Bernot A."/>
            <person name="Nicaud S."/>
            <person name="Jaffe D."/>
            <person name="Fisher S."/>
            <person name="Lutfalla G."/>
            <person name="Dossat C."/>
            <person name="Segurens B."/>
            <person name="Dasilva C."/>
            <person name="Salanoubat M."/>
            <person name="Levy M."/>
            <person name="Boudet N."/>
            <person name="Castellano S."/>
            <person name="Anthouard V."/>
            <person name="Jubin C."/>
            <person name="Castelli V."/>
            <person name="Katinka M."/>
            <person name="Vacherie B."/>
            <person name="Biemont C."/>
            <person name="Skalli Z."/>
            <person name="Cattolico L."/>
            <person name="Poulain J."/>
            <person name="De Berardinis V."/>
            <person name="Cruaud C."/>
            <person name="Duprat S."/>
            <person name="Brottier P."/>
            <person name="Coutanceau J.-P."/>
            <person name="Gouzy J."/>
            <person name="Parra G."/>
            <person name="Lardier G."/>
            <person name="Chapple C."/>
            <person name="McKernan K.J."/>
            <person name="McEwan P."/>
            <person name="Bosak S."/>
            <person name="Kellis M."/>
            <person name="Volff J.-N."/>
            <person name="Guigo R."/>
            <person name="Zody M.C."/>
            <person name="Mesirov J."/>
            <person name="Lindblad-Toh K."/>
            <person name="Birren B."/>
            <person name="Nusbaum C."/>
            <person name="Kahn D."/>
            <person name="Robinson-Rechavi M."/>
            <person name="Laudet V."/>
            <person name="Schachter V."/>
            <person name="Quetier F."/>
            <person name="Saurin W."/>
            <person name="Scarpelli C."/>
            <person name="Wincker P."/>
            <person name="Lander E.S."/>
            <person name="Weissenbach J."/>
            <person name="Roest Crollius H."/>
        </authorList>
    </citation>
    <scope>NUCLEOTIDE SEQUENCE [LARGE SCALE GENOMIC DNA]</scope>
</reference>
<protein>
    <submittedName>
        <fullName evidence="2">(spotted green pufferfish) hypothetical protein</fullName>
    </submittedName>
</protein>
<name>Q4S0T8_TETNG</name>
<dbReference type="KEGG" id="tng:GSTEN00025875G001"/>
<dbReference type="EMBL" id="CAAE01014779">
    <property type="protein sequence ID" value="CAG05744.1"/>
    <property type="molecule type" value="Genomic_DNA"/>
</dbReference>
<dbReference type="InterPro" id="IPR036816">
    <property type="entry name" value="RNaseA-like_dom_sf"/>
</dbReference>
<dbReference type="Gene3D" id="3.10.130.10">
    <property type="entry name" value="Ribonuclease A-like domain"/>
    <property type="match status" value="2"/>
</dbReference>
<evidence type="ECO:0000313" key="2">
    <source>
        <dbReference type="EMBL" id="CAG05744.1"/>
    </source>
</evidence>
<proteinExistence type="predicted"/>
<sequence>MNFALLAVFTVALVGEGRGDVPWVHPDDGHRQPCQEKNSKSKYQQYLVGKQLCGRAPVQSFIQADQGQVSQVCGSSGQRVENGGNLCISDSEMTVYDVKSREKDGGCHIKSNESRYDEFVKKHILKERFNRNDYDQWSRYLVRMELCGRVLDQSFIQADEGLVSQVCRSSGKRVENGGNLCISKSSMTFYVVKSHKQNGNCVVDDVDKKKDKVVLGCNKATQFHPRTMNFALLAVFTVALVGEGTGDVPWVHPDGGHRQPCQEQNSKSKYQQFASKHILNETID</sequence>
<dbReference type="AlphaFoldDB" id="Q4S0T8"/>
<gene>
    <name evidence="2" type="ORF">GSTENG00025875001</name>
</gene>
<evidence type="ECO:0000256" key="1">
    <source>
        <dbReference type="SAM" id="SignalP"/>
    </source>
</evidence>